<keyword evidence="1" id="KW-0472">Membrane</keyword>
<dbReference type="PANTHER" id="PTHR31168:SF30">
    <property type="entry name" value="DUF599 DOMAIN-CONTAINING PROTEIN"/>
    <property type="match status" value="1"/>
</dbReference>
<dbReference type="Pfam" id="PF04654">
    <property type="entry name" value="DUF599"/>
    <property type="match status" value="1"/>
</dbReference>
<dbReference type="EMBL" id="GISG01040852">
    <property type="protein sequence ID" value="MBA4622893.1"/>
    <property type="molecule type" value="Transcribed_RNA"/>
</dbReference>
<organism evidence="2">
    <name type="scientific">Opuntia streptacantha</name>
    <name type="common">Prickly pear cactus</name>
    <name type="synonym">Opuntia cardona</name>
    <dbReference type="NCBI Taxonomy" id="393608"/>
    <lineage>
        <taxon>Eukaryota</taxon>
        <taxon>Viridiplantae</taxon>
        <taxon>Streptophyta</taxon>
        <taxon>Embryophyta</taxon>
        <taxon>Tracheophyta</taxon>
        <taxon>Spermatophyta</taxon>
        <taxon>Magnoliopsida</taxon>
        <taxon>eudicotyledons</taxon>
        <taxon>Gunneridae</taxon>
        <taxon>Pentapetalae</taxon>
        <taxon>Caryophyllales</taxon>
        <taxon>Cactineae</taxon>
        <taxon>Cactaceae</taxon>
        <taxon>Opuntioideae</taxon>
        <taxon>Opuntia</taxon>
    </lineage>
</organism>
<reference evidence="2" key="1">
    <citation type="journal article" date="2013" name="J. Plant Res.">
        <title>Effect of fungi and light on seed germination of three Opuntia species from semiarid lands of central Mexico.</title>
        <authorList>
            <person name="Delgado-Sanchez P."/>
            <person name="Jimenez-Bremont J.F."/>
            <person name="Guerrero-Gonzalez Mde L."/>
            <person name="Flores J."/>
        </authorList>
    </citation>
    <scope>NUCLEOTIDE SEQUENCE</scope>
    <source>
        <tissue evidence="2">Cladode</tissue>
    </source>
</reference>
<accession>A0A7C8YP83</accession>
<evidence type="ECO:0000256" key="1">
    <source>
        <dbReference type="SAM" id="Phobius"/>
    </source>
</evidence>
<evidence type="ECO:0000313" key="2">
    <source>
        <dbReference type="EMBL" id="MBA4622893.1"/>
    </source>
</evidence>
<proteinExistence type="predicted"/>
<feature type="transmembrane region" description="Helical" evidence="1">
    <location>
        <begin position="117"/>
        <end position="135"/>
    </location>
</feature>
<feature type="transmembrane region" description="Helical" evidence="1">
    <location>
        <begin position="7"/>
        <end position="29"/>
    </location>
</feature>
<keyword evidence="1" id="KW-0812">Transmembrane</keyword>
<protein>
    <submittedName>
        <fullName evidence="2">Uncharacterized protein</fullName>
    </submittedName>
</protein>
<reference evidence="2" key="2">
    <citation type="submission" date="2020-07" db="EMBL/GenBank/DDBJ databases">
        <authorList>
            <person name="Vera ALvarez R."/>
            <person name="Arias-Moreno D.M."/>
            <person name="Jimenez-Jacinto V."/>
            <person name="Jimenez-Bremont J.F."/>
            <person name="Swaminathan K."/>
            <person name="Moose S.P."/>
            <person name="Guerrero-Gonzalez M.L."/>
            <person name="Marino-Ramirez L."/>
            <person name="Landsman D."/>
            <person name="Rodriguez-Kessler M."/>
            <person name="Delgado-Sanchez P."/>
        </authorList>
    </citation>
    <scope>NUCLEOTIDE SEQUENCE</scope>
    <source>
        <tissue evidence="2">Cladode</tissue>
    </source>
</reference>
<keyword evidence="1" id="KW-1133">Transmembrane helix</keyword>
<dbReference type="InterPro" id="IPR006747">
    <property type="entry name" value="DUF599"/>
</dbReference>
<dbReference type="AlphaFoldDB" id="A0A7C8YP83"/>
<feature type="transmembrane region" description="Helical" evidence="1">
    <location>
        <begin position="177"/>
        <end position="205"/>
    </location>
</feature>
<name>A0A7C8YP83_OPUST</name>
<feature type="transmembrane region" description="Helical" evidence="1">
    <location>
        <begin position="73"/>
        <end position="96"/>
    </location>
</feature>
<sequence length="262" mass="29368">MEWNKEYLDLILVPSGLLIMFGYHVFLLYRYLTNYKSTSIGYENHTKKAWVKGMLQIDAENRGPAFTVISSTISAATFMASTTLALISLIGTWMGGASSNSLVTRIIYGDTRLSMASIKYISIIFFFLIAFASFIQCSRSYVHANFLLSIPKAQDPEELIVEALVHGSNFWHVGLRAIYFAVTLLMWVFGPIPMFMSSVSTVLILHVLDVNKKPFHDFHGPTKKMLEKVGEEIRAVIRVNDHHVRSQGSEVRASTATVTSST</sequence>
<dbReference type="PANTHER" id="PTHR31168">
    <property type="entry name" value="OS02G0292800 PROTEIN"/>
    <property type="match status" value="1"/>
</dbReference>